<name>A0A0G3GJ92_9PSED</name>
<dbReference type="AlphaFoldDB" id="A0A0G3GJ92"/>
<dbReference type="Gene3D" id="1.10.287.950">
    <property type="entry name" value="Methyl-accepting chemotaxis protein"/>
    <property type="match status" value="1"/>
</dbReference>
<dbReference type="Proteomes" id="UP000035212">
    <property type="component" value="Chromosome"/>
</dbReference>
<evidence type="ECO:0008006" key="3">
    <source>
        <dbReference type="Google" id="ProtNLM"/>
    </source>
</evidence>
<reference evidence="1 2" key="1">
    <citation type="journal article" date="2015" name="Stand. Genomic Sci.">
        <title>Complete genome of Pseudomonas chlororaphis strain UFB2, a soil bacterium with antibacterial activity against bacterial canker pathogen of tomato.</title>
        <authorList>
            <person name="Deng P."/>
            <person name="Wang X."/>
            <person name="Baird S.M."/>
            <person name="Lu S.E."/>
        </authorList>
    </citation>
    <scope>NUCLEOTIDE SEQUENCE [LARGE SCALE GENOMIC DNA]</scope>
    <source>
        <strain evidence="1 2">UFB2</strain>
    </source>
</reference>
<proteinExistence type="predicted"/>
<dbReference type="PATRIC" id="fig|587753.11.peg.5306"/>
<dbReference type="SUPFAM" id="SSF58104">
    <property type="entry name" value="Methyl-accepting chemotaxis protein (MCP) signaling domain"/>
    <property type="match status" value="1"/>
</dbReference>
<organism evidence="1 2">
    <name type="scientific">Pseudomonas chlororaphis</name>
    <dbReference type="NCBI Taxonomy" id="587753"/>
    <lineage>
        <taxon>Bacteria</taxon>
        <taxon>Pseudomonadati</taxon>
        <taxon>Pseudomonadota</taxon>
        <taxon>Gammaproteobacteria</taxon>
        <taxon>Pseudomonadales</taxon>
        <taxon>Pseudomonadaceae</taxon>
        <taxon>Pseudomonas</taxon>
    </lineage>
</organism>
<dbReference type="EMBL" id="CP011020">
    <property type="protein sequence ID" value="AKK01311.1"/>
    <property type="molecule type" value="Genomic_DNA"/>
</dbReference>
<reference evidence="2" key="2">
    <citation type="submission" date="2015-03" db="EMBL/GenBank/DDBJ databases">
        <authorList>
            <person name="Deng P."/>
            <person name="Lu S."/>
        </authorList>
    </citation>
    <scope>NUCLEOTIDE SEQUENCE [LARGE SCALE GENOMIC DNA]</scope>
    <source>
        <strain evidence="2">UFB2</strain>
    </source>
</reference>
<sequence length="120" mass="12781">MNGASIFGSQGKVVDSHSFFALCISASSFNPKVMKGFWVIADTLLLGQFLECEAAAFPFATADDRAVVQSQVAREVDQNLTSIRELSVQSSAGASQTASACSEMANLAVELNRLVARFKV</sequence>
<protein>
    <recommendedName>
        <fullName evidence="3">Methyl-accepting chemotaxis protein</fullName>
    </recommendedName>
</protein>
<evidence type="ECO:0000313" key="1">
    <source>
        <dbReference type="EMBL" id="AKK01311.1"/>
    </source>
</evidence>
<accession>A0A0G3GJ92</accession>
<evidence type="ECO:0000313" key="2">
    <source>
        <dbReference type="Proteomes" id="UP000035212"/>
    </source>
</evidence>
<gene>
    <name evidence="1" type="ORF">VM99_25815</name>
</gene>